<feature type="compositionally biased region" description="Acidic residues" evidence="1">
    <location>
        <begin position="44"/>
        <end position="53"/>
    </location>
</feature>
<feature type="region of interest" description="Disordered" evidence="1">
    <location>
        <begin position="1"/>
        <end position="53"/>
    </location>
</feature>
<protein>
    <recommendedName>
        <fullName evidence="4">Gag-pol polyprotein</fullName>
    </recommendedName>
</protein>
<evidence type="ECO:0008006" key="4">
    <source>
        <dbReference type="Google" id="ProtNLM"/>
    </source>
</evidence>
<organism evidence="2 3">
    <name type="scientific">Solanum verrucosum</name>
    <dbReference type="NCBI Taxonomy" id="315347"/>
    <lineage>
        <taxon>Eukaryota</taxon>
        <taxon>Viridiplantae</taxon>
        <taxon>Streptophyta</taxon>
        <taxon>Embryophyta</taxon>
        <taxon>Tracheophyta</taxon>
        <taxon>Spermatophyta</taxon>
        <taxon>Magnoliopsida</taxon>
        <taxon>eudicotyledons</taxon>
        <taxon>Gunneridae</taxon>
        <taxon>Pentapetalae</taxon>
        <taxon>asterids</taxon>
        <taxon>lamiids</taxon>
        <taxon>Solanales</taxon>
        <taxon>Solanaceae</taxon>
        <taxon>Solanoideae</taxon>
        <taxon>Solaneae</taxon>
        <taxon>Solanum</taxon>
    </lineage>
</organism>
<keyword evidence="3" id="KW-1185">Reference proteome</keyword>
<evidence type="ECO:0000256" key="1">
    <source>
        <dbReference type="SAM" id="MobiDB-lite"/>
    </source>
</evidence>
<evidence type="ECO:0000313" key="3">
    <source>
        <dbReference type="Proteomes" id="UP001234989"/>
    </source>
</evidence>
<reference evidence="2" key="1">
    <citation type="submission" date="2023-08" db="EMBL/GenBank/DDBJ databases">
        <title>A de novo genome assembly of Solanum verrucosum Schlechtendal, a Mexican diploid species geographically isolated from the other diploid A-genome species in potato relatives.</title>
        <authorList>
            <person name="Hosaka K."/>
        </authorList>
    </citation>
    <scope>NUCLEOTIDE SEQUENCE</scope>
    <source>
        <tissue evidence="2">Young leaves</tissue>
    </source>
</reference>
<proteinExistence type="predicted"/>
<feature type="compositionally biased region" description="Polar residues" evidence="1">
    <location>
        <begin position="1"/>
        <end position="22"/>
    </location>
</feature>
<evidence type="ECO:0000313" key="2">
    <source>
        <dbReference type="EMBL" id="WMV25827.1"/>
    </source>
</evidence>
<gene>
    <name evidence="2" type="ORF">MTR67_019212</name>
</gene>
<sequence length="53" mass="6115">MLSQVVTNQDEQQRGNRQTVADTSRIRQFLRMNPPSFTSSSVTEDPENFVEEL</sequence>
<accession>A0AAF0QL50</accession>
<dbReference type="EMBL" id="CP133615">
    <property type="protein sequence ID" value="WMV25827.1"/>
    <property type="molecule type" value="Genomic_DNA"/>
</dbReference>
<name>A0AAF0QL50_SOLVR</name>
<dbReference type="Proteomes" id="UP001234989">
    <property type="component" value="Chromosome 4"/>
</dbReference>
<dbReference type="AlphaFoldDB" id="A0AAF0QL50"/>